<dbReference type="OrthoDB" id="9882848at2"/>
<accession>F7T7W3</accession>
<comment type="caution">
    <text evidence="2">The sequence shown here is derived from an EMBL/GenBank/DDBJ whole genome shotgun (WGS) entry which is preliminary data.</text>
</comment>
<dbReference type="EMBL" id="AFRQ01000115">
    <property type="protein sequence ID" value="EGP43613.1"/>
    <property type="molecule type" value="Genomic_DNA"/>
</dbReference>
<evidence type="ECO:0008006" key="4">
    <source>
        <dbReference type="Google" id="ProtNLM"/>
    </source>
</evidence>
<feature type="region of interest" description="Disordered" evidence="1">
    <location>
        <begin position="155"/>
        <end position="180"/>
    </location>
</feature>
<protein>
    <recommendedName>
        <fullName evidence="4">SnoaL-like domain-containing protein</fullName>
    </recommendedName>
</protein>
<gene>
    <name evidence="2" type="ORF">AXXA_25285</name>
</gene>
<dbReference type="HOGENOM" id="CLU_1168643_0_0_4"/>
<name>F7T7W3_9BURK</name>
<evidence type="ECO:0000313" key="2">
    <source>
        <dbReference type="EMBL" id="EGP43613.1"/>
    </source>
</evidence>
<dbReference type="PATRIC" id="fig|1003200.3.peg.5004"/>
<evidence type="ECO:0000256" key="1">
    <source>
        <dbReference type="SAM" id="MobiDB-lite"/>
    </source>
</evidence>
<proteinExistence type="predicted"/>
<organism evidence="2 3">
    <name type="scientific">Achromobacter insuavis AXX-A</name>
    <dbReference type="NCBI Taxonomy" id="1003200"/>
    <lineage>
        <taxon>Bacteria</taxon>
        <taxon>Pseudomonadati</taxon>
        <taxon>Pseudomonadota</taxon>
        <taxon>Betaproteobacteria</taxon>
        <taxon>Burkholderiales</taxon>
        <taxon>Alcaligenaceae</taxon>
        <taxon>Achromobacter</taxon>
    </lineage>
</organism>
<dbReference type="Proteomes" id="UP000004853">
    <property type="component" value="Unassembled WGS sequence"/>
</dbReference>
<reference evidence="2 3" key="1">
    <citation type="submission" date="2011-06" db="EMBL/GenBank/DDBJ databases">
        <authorList>
            <person name="Bador J."/>
            <person name="Amoureux L."/>
            <person name="Neuwirth C."/>
        </authorList>
    </citation>
    <scope>NUCLEOTIDE SEQUENCE [LARGE SCALE GENOMIC DNA]</scope>
    <source>
        <strain evidence="2 3">AXX-A</strain>
    </source>
</reference>
<sequence>MNDTNSQSTVGLLNVDAASEQDDRWLSGLMRGWTRAIELRDWNGFKQMLNLDEIYYFGQPTPLEDAVQTLQNQFKNACDIEINQRQIGNKILRDGSRRMSFALDLYWTALPDWQERQEHIVVHAVLRASRATWAAEQIVIDRNLDVDAHAPVARATAPGDIPEPISPQAGQTQPLGHGGPALEAAVDAKALYFVNPDTRQAAAAPSPSHPPAAGKSRHIVYMPVIIDGETLQAILGS</sequence>
<dbReference type="RefSeq" id="WP_006395026.1">
    <property type="nucleotide sequence ID" value="NZ_GL982453.1"/>
</dbReference>
<dbReference type="AlphaFoldDB" id="F7T7W3"/>
<evidence type="ECO:0000313" key="3">
    <source>
        <dbReference type="Proteomes" id="UP000004853"/>
    </source>
</evidence>